<feature type="domain" description="Peptidase M24" evidence="14">
    <location>
        <begin position="72"/>
        <end position="163"/>
    </location>
</feature>
<dbReference type="SUPFAM" id="SSF55920">
    <property type="entry name" value="Creatinase/aminopeptidase"/>
    <property type="match status" value="1"/>
</dbReference>
<evidence type="ECO:0000256" key="8">
    <source>
        <dbReference type="ARBA" id="ARBA00022723"/>
    </source>
</evidence>
<keyword evidence="9" id="KW-0378">Hydrolase</keyword>
<dbReference type="OrthoDB" id="10261878at2759"/>
<dbReference type="EC" id="3.4.11.9" evidence="5"/>
<evidence type="ECO:0000256" key="9">
    <source>
        <dbReference type="ARBA" id="ARBA00022801"/>
    </source>
</evidence>
<dbReference type="GO" id="GO:0004177">
    <property type="term" value="F:aminopeptidase activity"/>
    <property type="evidence" value="ECO:0007669"/>
    <property type="project" value="UniProtKB-KW"/>
</dbReference>
<comment type="catalytic activity">
    <reaction evidence="1">
        <text>Release of any N-terminal amino acid, including proline, that is linked to proline, even from a dipeptide or tripeptide.</text>
        <dbReference type="EC" id="3.4.11.9"/>
    </reaction>
</comment>
<keyword evidence="10" id="KW-0482">Metalloprotease</keyword>
<evidence type="ECO:0000256" key="1">
    <source>
        <dbReference type="ARBA" id="ARBA00001424"/>
    </source>
</evidence>
<dbReference type="GO" id="GO:0046872">
    <property type="term" value="F:metal ion binding"/>
    <property type="evidence" value="ECO:0007669"/>
    <property type="project" value="UniProtKB-KW"/>
</dbReference>
<evidence type="ECO:0000256" key="12">
    <source>
        <dbReference type="ARBA" id="ARBA00030849"/>
    </source>
</evidence>
<evidence type="ECO:0000256" key="2">
    <source>
        <dbReference type="ARBA" id="ARBA00001936"/>
    </source>
</evidence>
<evidence type="ECO:0000256" key="7">
    <source>
        <dbReference type="ARBA" id="ARBA00022670"/>
    </source>
</evidence>
<dbReference type="EMBL" id="JACCJC010000009">
    <property type="protein sequence ID" value="KAF6238505.1"/>
    <property type="molecule type" value="Genomic_DNA"/>
</dbReference>
<protein>
    <recommendedName>
        <fullName evidence="5">Xaa-Pro aminopeptidase</fullName>
        <ecNumber evidence="5">3.4.11.9</ecNumber>
    </recommendedName>
    <alternativeName>
        <fullName evidence="12">Aminoacylproline aminopeptidase</fullName>
    </alternativeName>
    <alternativeName>
        <fullName evidence="13">Prolidase</fullName>
    </alternativeName>
</protein>
<keyword evidence="7" id="KW-0645">Protease</keyword>
<dbReference type="Proteomes" id="UP000578531">
    <property type="component" value="Unassembled WGS sequence"/>
</dbReference>
<dbReference type="InterPro" id="IPR036005">
    <property type="entry name" value="Creatinase/aminopeptidase-like"/>
</dbReference>
<comment type="cofactor">
    <cofactor evidence="2">
        <name>Mn(2+)</name>
        <dbReference type="ChEBI" id="CHEBI:29035"/>
    </cofactor>
</comment>
<dbReference type="PANTHER" id="PTHR43226:SF3">
    <property type="entry name" value="XAA-PRO AMINOPEPTIDASE AN0832-RELATED"/>
    <property type="match status" value="1"/>
</dbReference>
<evidence type="ECO:0000256" key="4">
    <source>
        <dbReference type="ARBA" id="ARBA00008766"/>
    </source>
</evidence>
<dbReference type="InterPro" id="IPR052433">
    <property type="entry name" value="X-Pro_dipept-like"/>
</dbReference>
<dbReference type="RefSeq" id="XP_037167807.1">
    <property type="nucleotide sequence ID" value="XM_037305399.1"/>
</dbReference>
<dbReference type="GO" id="GO:0006508">
    <property type="term" value="P:proteolysis"/>
    <property type="evidence" value="ECO:0007669"/>
    <property type="project" value="UniProtKB-KW"/>
</dbReference>
<reference evidence="15 16" key="1">
    <citation type="journal article" date="2020" name="Genomics">
        <title>Complete, high-quality genomes from long-read metagenomic sequencing of two wolf lichen thalli reveals enigmatic genome architecture.</title>
        <authorList>
            <person name="McKenzie S.K."/>
            <person name="Walston R.F."/>
            <person name="Allen J.L."/>
        </authorList>
    </citation>
    <scope>NUCLEOTIDE SEQUENCE [LARGE SCALE GENOMIC DNA]</scope>
    <source>
        <strain evidence="15">WasteWater2</strain>
    </source>
</reference>
<evidence type="ECO:0000256" key="11">
    <source>
        <dbReference type="ARBA" id="ARBA00023211"/>
    </source>
</evidence>
<evidence type="ECO:0000256" key="6">
    <source>
        <dbReference type="ARBA" id="ARBA00022438"/>
    </source>
</evidence>
<dbReference type="Gene3D" id="3.90.230.10">
    <property type="entry name" value="Creatinase/methionine aminopeptidase superfamily"/>
    <property type="match status" value="1"/>
</dbReference>
<evidence type="ECO:0000313" key="16">
    <source>
        <dbReference type="Proteomes" id="UP000578531"/>
    </source>
</evidence>
<evidence type="ECO:0000256" key="5">
    <source>
        <dbReference type="ARBA" id="ARBA00012574"/>
    </source>
</evidence>
<comment type="caution">
    <text evidence="15">The sequence shown here is derived from an EMBL/GenBank/DDBJ whole genome shotgun (WGS) entry which is preliminary data.</text>
</comment>
<gene>
    <name evidence="15" type="ORF">HO173_003473</name>
</gene>
<dbReference type="GO" id="GO:0008237">
    <property type="term" value="F:metallopeptidase activity"/>
    <property type="evidence" value="ECO:0007669"/>
    <property type="project" value="UniProtKB-KW"/>
</dbReference>
<evidence type="ECO:0000256" key="13">
    <source>
        <dbReference type="ARBA" id="ARBA00032413"/>
    </source>
</evidence>
<name>A0A8H6G0Z3_9LECA</name>
<sequence>MTSMPSRFTTSMPTDIEHWLVAHHQKKVYVLRESQNMKGLLPDFLKPNYDTHSLLLALDASRVIKGDDEIDLIRRAIKVSSLAHRTVVHHITSLESEAEVHALDLDVCIAHGADWQAYPPIVASGANASILHYTDNNGSLKGKGLLCLDAGCEWKFYSSDITYVGSESRFCLFVFVKLICQLQDVFQA</sequence>
<evidence type="ECO:0000256" key="3">
    <source>
        <dbReference type="ARBA" id="ARBA00002443"/>
    </source>
</evidence>
<keyword evidence="8" id="KW-0479">Metal-binding</keyword>
<evidence type="ECO:0000259" key="14">
    <source>
        <dbReference type="Pfam" id="PF00557"/>
    </source>
</evidence>
<dbReference type="GeneID" id="59285140"/>
<keyword evidence="6" id="KW-0031">Aminopeptidase</keyword>
<evidence type="ECO:0000256" key="10">
    <source>
        <dbReference type="ARBA" id="ARBA00023049"/>
    </source>
</evidence>
<accession>A0A8H6G0Z3</accession>
<dbReference type="AlphaFoldDB" id="A0A8H6G0Z3"/>
<dbReference type="InterPro" id="IPR000994">
    <property type="entry name" value="Pept_M24"/>
</dbReference>
<organism evidence="15 16">
    <name type="scientific">Letharia columbiana</name>
    <dbReference type="NCBI Taxonomy" id="112416"/>
    <lineage>
        <taxon>Eukaryota</taxon>
        <taxon>Fungi</taxon>
        <taxon>Dikarya</taxon>
        <taxon>Ascomycota</taxon>
        <taxon>Pezizomycotina</taxon>
        <taxon>Lecanoromycetes</taxon>
        <taxon>OSLEUM clade</taxon>
        <taxon>Lecanoromycetidae</taxon>
        <taxon>Lecanorales</taxon>
        <taxon>Lecanorineae</taxon>
        <taxon>Parmeliaceae</taxon>
        <taxon>Letharia</taxon>
    </lineage>
</organism>
<comment type="function">
    <text evidence="3">Catalyzes the removal of a penultimate prolyl residue from the N-termini of peptides.</text>
</comment>
<dbReference type="PANTHER" id="PTHR43226">
    <property type="entry name" value="XAA-PRO AMINOPEPTIDASE 3"/>
    <property type="match status" value="1"/>
</dbReference>
<keyword evidence="11" id="KW-0464">Manganese</keyword>
<keyword evidence="16" id="KW-1185">Reference proteome</keyword>
<evidence type="ECO:0000313" key="15">
    <source>
        <dbReference type="EMBL" id="KAF6238505.1"/>
    </source>
</evidence>
<comment type="similarity">
    <text evidence="4">Belongs to the peptidase M24B family.</text>
</comment>
<proteinExistence type="inferred from homology"/>
<dbReference type="Pfam" id="PF00557">
    <property type="entry name" value="Peptidase_M24"/>
    <property type="match status" value="1"/>
</dbReference>